<dbReference type="Gramene" id="Zm00001eb124110_T001">
    <property type="protein sequence ID" value="Zm00001eb124110_P001"/>
    <property type="gene ID" value="Zm00001eb124110"/>
</dbReference>
<sequence length="151" mass="15851">MWTTATTATTRWSGRCGTWRRPAAWRAGGADLVIVHAKPSPSSIVSFGGPGAGEAIRHVDAGLRKTAEAVVARARRVCAAASSARALVEVVEGEPRTVLCSAAEKHRADLLVLGSHGYGAVKRALLGSVSDYCAHHAHCSVMIVKQPTKSK</sequence>
<keyword evidence="4" id="KW-1267">Proteomics identification</keyword>
<dbReference type="FunCoup" id="A0A804MZW0">
    <property type="interactions" value="19"/>
</dbReference>
<name>A0A804MZW0_MAIZE</name>
<evidence type="ECO:0000313" key="3">
    <source>
        <dbReference type="Proteomes" id="UP000007305"/>
    </source>
</evidence>
<dbReference type="PANTHER" id="PTHR46553">
    <property type="entry name" value="ADENINE NUCLEOTIDE ALPHA HYDROLASES-LIKE SUPERFAMILY PROTEIN"/>
    <property type="match status" value="1"/>
</dbReference>
<dbReference type="InParanoid" id="A0A804MZW0"/>
<dbReference type="Proteomes" id="UP000007305">
    <property type="component" value="Chromosome 3"/>
</dbReference>
<dbReference type="PANTHER" id="PTHR46553:SF11">
    <property type="entry name" value="OS07G0673400 PROTEIN"/>
    <property type="match status" value="1"/>
</dbReference>
<dbReference type="Gene3D" id="3.40.50.620">
    <property type="entry name" value="HUPs"/>
    <property type="match status" value="1"/>
</dbReference>
<dbReference type="InterPro" id="IPR014729">
    <property type="entry name" value="Rossmann-like_a/b/a_fold"/>
</dbReference>
<dbReference type="InterPro" id="IPR006015">
    <property type="entry name" value="Universal_stress_UspA"/>
</dbReference>
<dbReference type="SUPFAM" id="SSF52402">
    <property type="entry name" value="Adenine nucleotide alpha hydrolases-like"/>
    <property type="match status" value="1"/>
</dbReference>
<reference evidence="2" key="2">
    <citation type="submission" date="2019-07" db="EMBL/GenBank/DDBJ databases">
        <authorList>
            <person name="Seetharam A."/>
            <person name="Woodhouse M."/>
            <person name="Cannon E."/>
        </authorList>
    </citation>
    <scope>NUCLEOTIDE SEQUENCE [LARGE SCALE GENOMIC DNA]</scope>
    <source>
        <strain evidence="2">cv. B73</strain>
    </source>
</reference>
<feature type="domain" description="UspA" evidence="1">
    <location>
        <begin position="27"/>
        <end position="145"/>
    </location>
</feature>
<accession>A0A804MZW0</accession>
<evidence type="ECO:0007829" key="4">
    <source>
        <dbReference type="PeptideAtlas" id="A0A804MZW0"/>
    </source>
</evidence>
<evidence type="ECO:0000313" key="2">
    <source>
        <dbReference type="EnsemblPlants" id="Zm00001eb124110_P001"/>
    </source>
</evidence>
<reference evidence="2" key="3">
    <citation type="submission" date="2021-05" db="UniProtKB">
        <authorList>
            <consortium name="EnsemblPlants"/>
        </authorList>
    </citation>
    <scope>IDENTIFICATION</scope>
    <source>
        <strain evidence="2">cv. B73</strain>
    </source>
</reference>
<keyword evidence="3" id="KW-1185">Reference proteome</keyword>
<dbReference type="AlphaFoldDB" id="A0A804MZW0"/>
<organism evidence="2 3">
    <name type="scientific">Zea mays</name>
    <name type="common">Maize</name>
    <dbReference type="NCBI Taxonomy" id="4577"/>
    <lineage>
        <taxon>Eukaryota</taxon>
        <taxon>Viridiplantae</taxon>
        <taxon>Streptophyta</taxon>
        <taxon>Embryophyta</taxon>
        <taxon>Tracheophyta</taxon>
        <taxon>Spermatophyta</taxon>
        <taxon>Magnoliopsida</taxon>
        <taxon>Liliopsida</taxon>
        <taxon>Poales</taxon>
        <taxon>Poaceae</taxon>
        <taxon>PACMAD clade</taxon>
        <taxon>Panicoideae</taxon>
        <taxon>Andropogonodae</taxon>
        <taxon>Andropogoneae</taxon>
        <taxon>Tripsacinae</taxon>
        <taxon>Zea</taxon>
    </lineage>
</organism>
<dbReference type="EnsemblPlants" id="Zm00001eb124110_T001">
    <property type="protein sequence ID" value="Zm00001eb124110_P001"/>
    <property type="gene ID" value="Zm00001eb124110"/>
</dbReference>
<dbReference type="InterPro" id="IPR006016">
    <property type="entry name" value="UspA"/>
</dbReference>
<reference evidence="3" key="1">
    <citation type="submission" date="2015-12" db="EMBL/GenBank/DDBJ databases">
        <title>Update maize B73 reference genome by single molecule sequencing technologies.</title>
        <authorList>
            <consortium name="Maize Genome Sequencing Project"/>
            <person name="Ware D."/>
        </authorList>
    </citation>
    <scope>NUCLEOTIDE SEQUENCE [LARGE SCALE GENOMIC DNA]</scope>
    <source>
        <strain evidence="3">cv. B73</strain>
    </source>
</reference>
<dbReference type="PRINTS" id="PR01438">
    <property type="entry name" value="UNVRSLSTRESS"/>
</dbReference>
<dbReference type="Pfam" id="PF00582">
    <property type="entry name" value="Usp"/>
    <property type="match status" value="1"/>
</dbReference>
<evidence type="ECO:0000259" key="1">
    <source>
        <dbReference type="Pfam" id="PF00582"/>
    </source>
</evidence>
<protein>
    <recommendedName>
        <fullName evidence="1">UspA domain-containing protein</fullName>
    </recommendedName>
</protein>
<proteinExistence type="evidence at protein level"/>
<dbReference type="CDD" id="cd23659">
    <property type="entry name" value="USP_At3g01520-like"/>
    <property type="match status" value="1"/>
</dbReference>